<feature type="transmembrane region" description="Helical" evidence="1">
    <location>
        <begin position="107"/>
        <end position="127"/>
    </location>
</feature>
<feature type="transmembrane region" description="Helical" evidence="1">
    <location>
        <begin position="139"/>
        <end position="157"/>
    </location>
</feature>
<dbReference type="Pfam" id="PF06961">
    <property type="entry name" value="DUF1294"/>
    <property type="match status" value="1"/>
</dbReference>
<keyword evidence="1" id="KW-1133">Transmembrane helix</keyword>
<dbReference type="RefSeq" id="WP_245711116.1">
    <property type="nucleotide sequence ID" value="NZ_FOGF01000007.1"/>
</dbReference>
<accession>A0A1H9IZ61</accession>
<evidence type="ECO:0000256" key="1">
    <source>
        <dbReference type="SAM" id="Phobius"/>
    </source>
</evidence>
<keyword evidence="1" id="KW-0472">Membrane</keyword>
<dbReference type="Proteomes" id="UP000198556">
    <property type="component" value="Unassembled WGS sequence"/>
</dbReference>
<feature type="transmembrane region" description="Helical" evidence="1">
    <location>
        <begin position="43"/>
        <end position="64"/>
    </location>
</feature>
<feature type="transmembrane region" description="Helical" evidence="1">
    <location>
        <begin position="7"/>
        <end position="23"/>
    </location>
</feature>
<evidence type="ECO:0000313" key="2">
    <source>
        <dbReference type="EMBL" id="SEQ80091.1"/>
    </source>
</evidence>
<name>A0A1H9IZ61_9LACT</name>
<evidence type="ECO:0000313" key="3">
    <source>
        <dbReference type="Proteomes" id="UP000198556"/>
    </source>
</evidence>
<keyword evidence="1" id="KW-0812">Transmembrane</keyword>
<dbReference type="EMBL" id="FOGF01000007">
    <property type="protein sequence ID" value="SEQ80091.1"/>
    <property type="molecule type" value="Genomic_DNA"/>
</dbReference>
<proteinExistence type="predicted"/>
<organism evidence="2 3">
    <name type="scientific">Granulicatella balaenopterae</name>
    <dbReference type="NCBI Taxonomy" id="137733"/>
    <lineage>
        <taxon>Bacteria</taxon>
        <taxon>Bacillati</taxon>
        <taxon>Bacillota</taxon>
        <taxon>Bacilli</taxon>
        <taxon>Lactobacillales</taxon>
        <taxon>Carnobacteriaceae</taxon>
        <taxon>Granulicatella</taxon>
    </lineage>
</organism>
<reference evidence="2 3" key="1">
    <citation type="submission" date="2016-10" db="EMBL/GenBank/DDBJ databases">
        <authorList>
            <person name="de Groot N.N."/>
        </authorList>
    </citation>
    <scope>NUCLEOTIDE SEQUENCE [LARGE SCALE GENOMIC DNA]</scope>
    <source>
        <strain evidence="2 3">DSM 15827</strain>
    </source>
</reference>
<dbReference type="InterPro" id="IPR010718">
    <property type="entry name" value="DUF1294"/>
</dbReference>
<dbReference type="AlphaFoldDB" id="A0A1H9IZ61"/>
<feature type="transmembrane region" description="Helical" evidence="1">
    <location>
        <begin position="169"/>
        <end position="187"/>
    </location>
</feature>
<keyword evidence="3" id="KW-1185">Reference proteome</keyword>
<dbReference type="STRING" id="137733.SAMN05421767_10735"/>
<sequence>MSAKPVLIYFVIMNSLAFAIFWGDINRDHRVGKGVEPQILLKLVTIFGGALGSLVAQMVFDLACHKWPLVNRFYSLLWVVIQTVVLSTFVGPYRFFLQAYFSQYRLWLIYLALLNSMTFLVYGMDKFKAVSRKWRIRESYLLVLAIAGGAIGALMGMDLFHHKVNKPKFYLGVPAILALQVLICYYLKENPMTF</sequence>
<gene>
    <name evidence="2" type="ORF">SAMN05421767_10735</name>
</gene>
<feature type="transmembrane region" description="Helical" evidence="1">
    <location>
        <begin position="76"/>
        <end position="95"/>
    </location>
</feature>
<protein>
    <submittedName>
        <fullName evidence="2">Uncharacterized membrane protein YsdA, DUF1294 family</fullName>
    </submittedName>
</protein>